<evidence type="ECO:0008006" key="3">
    <source>
        <dbReference type="Google" id="ProtNLM"/>
    </source>
</evidence>
<name>A0A2T2X754_9FIRM</name>
<comment type="caution">
    <text evidence="1">The sequence shown here is derived from an EMBL/GenBank/DDBJ whole genome shotgun (WGS) entry which is preliminary data.</text>
</comment>
<evidence type="ECO:0000313" key="1">
    <source>
        <dbReference type="EMBL" id="PSR30297.1"/>
    </source>
</evidence>
<sequence length="108" mass="11838">MMVALVQDLFFAARVESLAKSSGAAAQITTTPDEFVRWIHEVNPSHVLLDLTMVSDNILDVVAGVPHVAGFGPHVQREQFLNARQHGIKTLWANSALPDRLPGWLLQG</sequence>
<organism evidence="1 2">
    <name type="scientific">Sulfobacillus benefaciens</name>
    <dbReference type="NCBI Taxonomy" id="453960"/>
    <lineage>
        <taxon>Bacteria</taxon>
        <taxon>Bacillati</taxon>
        <taxon>Bacillota</taxon>
        <taxon>Clostridia</taxon>
        <taxon>Eubacteriales</taxon>
        <taxon>Clostridiales Family XVII. Incertae Sedis</taxon>
        <taxon>Sulfobacillus</taxon>
    </lineage>
</organism>
<gene>
    <name evidence="1" type="ORF">C7B46_18050</name>
</gene>
<proteinExistence type="predicted"/>
<dbReference type="Proteomes" id="UP000242972">
    <property type="component" value="Unassembled WGS sequence"/>
</dbReference>
<dbReference type="AlphaFoldDB" id="A0A2T2X754"/>
<evidence type="ECO:0000313" key="2">
    <source>
        <dbReference type="Proteomes" id="UP000242972"/>
    </source>
</evidence>
<protein>
    <recommendedName>
        <fullName evidence="3">Response regulatory domain-containing protein</fullName>
    </recommendedName>
</protein>
<reference evidence="1 2" key="1">
    <citation type="journal article" date="2014" name="BMC Genomics">
        <title>Comparison of environmental and isolate Sulfobacillus genomes reveals diverse carbon, sulfur, nitrogen, and hydrogen metabolisms.</title>
        <authorList>
            <person name="Justice N.B."/>
            <person name="Norman A."/>
            <person name="Brown C.T."/>
            <person name="Singh A."/>
            <person name="Thomas B.C."/>
            <person name="Banfield J.F."/>
        </authorList>
    </citation>
    <scope>NUCLEOTIDE SEQUENCE [LARGE SCALE GENOMIC DNA]</scope>
    <source>
        <strain evidence="1">AMDSBA4</strain>
    </source>
</reference>
<dbReference type="EMBL" id="PXYW01000081">
    <property type="protein sequence ID" value="PSR30297.1"/>
    <property type="molecule type" value="Genomic_DNA"/>
</dbReference>
<accession>A0A2T2X754</accession>